<dbReference type="PANTHER" id="PTHR13385:SF0">
    <property type="entry name" value="UBIQUITIN-LIKE PROTEIN ATG12"/>
    <property type="match status" value="1"/>
</dbReference>
<dbReference type="EMBL" id="GG657450">
    <property type="protein sequence ID" value="OAT05841.1"/>
    <property type="molecule type" value="Genomic_DNA"/>
</dbReference>
<dbReference type="GO" id="GO:0015031">
    <property type="term" value="P:protein transport"/>
    <property type="evidence" value="ECO:0007669"/>
    <property type="project" value="UniProtKB-KW"/>
</dbReference>
<evidence type="ECO:0000256" key="6">
    <source>
        <dbReference type="ARBA" id="ARBA00022499"/>
    </source>
</evidence>
<dbReference type="PANTHER" id="PTHR13385">
    <property type="entry name" value="AUTOPHAGY PROTEIN 12"/>
    <property type="match status" value="1"/>
</dbReference>
<dbReference type="STRING" id="559298.A0A179UFQ6"/>
<dbReference type="GeneID" id="8506988"/>
<dbReference type="GO" id="GO:0034045">
    <property type="term" value="C:phagophore assembly site membrane"/>
    <property type="evidence" value="ECO:0007669"/>
    <property type="project" value="UniProtKB-SubCell"/>
</dbReference>
<evidence type="ECO:0000256" key="11">
    <source>
        <dbReference type="ARBA" id="ARBA00025360"/>
    </source>
</evidence>
<dbReference type="AlphaFoldDB" id="A0A179UFQ6"/>
<comment type="similarity">
    <text evidence="2 12">Belongs to the ATG12 family.</text>
</comment>
<dbReference type="Gene3D" id="3.10.20.90">
    <property type="entry name" value="Phosphatidylinositol 3-kinase Catalytic Subunit, Chain A, domain 1"/>
    <property type="match status" value="1"/>
</dbReference>
<keyword evidence="6 12" id="KW-1017">Isopeptide bond</keyword>
<accession>A0A179UFQ6</accession>
<dbReference type="GO" id="GO:0034274">
    <property type="term" value="C:Atg12-Atg5-Atg16 complex"/>
    <property type="evidence" value="ECO:0007669"/>
    <property type="project" value="TreeGrafter"/>
</dbReference>
<dbReference type="Proteomes" id="UP000002038">
    <property type="component" value="Unassembled WGS sequence"/>
</dbReference>
<evidence type="ECO:0000256" key="4">
    <source>
        <dbReference type="ARBA" id="ARBA00015875"/>
    </source>
</evidence>
<evidence type="ECO:0000256" key="5">
    <source>
        <dbReference type="ARBA" id="ARBA00022448"/>
    </source>
</evidence>
<evidence type="ECO:0000313" key="15">
    <source>
        <dbReference type="Proteomes" id="UP000002038"/>
    </source>
</evidence>
<dbReference type="RefSeq" id="XP_002627498.2">
    <property type="nucleotide sequence ID" value="XM_002627452.2"/>
</dbReference>
<dbReference type="GO" id="GO:0019776">
    <property type="term" value="F:Atg8-family ligase activity"/>
    <property type="evidence" value="ECO:0007669"/>
    <property type="project" value="TreeGrafter"/>
</dbReference>
<dbReference type="CDD" id="cd01612">
    <property type="entry name" value="Ubl_ATG12"/>
    <property type="match status" value="1"/>
</dbReference>
<sequence length="249" mass="27260">MGWCMEKVCRTQRTNIKYLFKYLNQKPFPSHPTPTPLIYPHIPHSRHSNGINNCGLTIQTSSRYNINKSTMASTPPLSPSPDPSKPASPRVANRGLGLASRQGSRSSRNNNDNGSKGAATTPIPDEDYSADLPLTMSASIVLTGLPKDSHQALADVDAIDSGKVTVRFQPLPSAPILRNRVFKISASQKFETVVKFLRKKLDCKDTDSVFCYVNSVFAPGLDEGVGGLWRCFKTDDQLIVAYSMTPAFG</sequence>
<dbReference type="VEuPathDB" id="FungiDB:BDBG_02169"/>
<comment type="subcellular location">
    <subcellularLocation>
        <location evidence="1 12">Preautophagosomal structure membrane</location>
        <topology evidence="1 12">Peripheral membrane protein</topology>
    </subcellularLocation>
</comment>
<keyword evidence="10 12" id="KW-0472">Membrane</keyword>
<comment type="function">
    <text evidence="11">Ubiquitin-like protein involved in cytoplasm to vacuole transport (Cvt), autophagy vesicles formation, mitophagy, and nucleophagy. Conjugation with ATG5 through a ubiquitin-like conjugating system involving also ATG7 as an E1-like activating enzyme and ATG10 as an E2-like conjugating enzyme, is essential for its function. The ATG12-ATG5 conjugate functions as an E3-like enzyme which is required for lipidation of ATG8 and ATG8 association to the vesicle membranes.</text>
</comment>
<evidence type="ECO:0000256" key="3">
    <source>
        <dbReference type="ARBA" id="ARBA00011288"/>
    </source>
</evidence>
<keyword evidence="8 12" id="KW-0653">Protein transport</keyword>
<dbReference type="SUPFAM" id="SSF54236">
    <property type="entry name" value="Ubiquitin-like"/>
    <property type="match status" value="1"/>
</dbReference>
<dbReference type="FunFam" id="3.10.20.90:FF:000148">
    <property type="entry name" value="Ubiquitin-like protein ATG12"/>
    <property type="match status" value="1"/>
</dbReference>
<evidence type="ECO:0000256" key="8">
    <source>
        <dbReference type="ARBA" id="ARBA00022927"/>
    </source>
</evidence>
<dbReference type="GO" id="GO:0061723">
    <property type="term" value="P:glycophagy"/>
    <property type="evidence" value="ECO:0007669"/>
    <property type="project" value="TreeGrafter"/>
</dbReference>
<evidence type="ECO:0000256" key="10">
    <source>
        <dbReference type="ARBA" id="ARBA00023136"/>
    </source>
</evidence>
<evidence type="ECO:0000256" key="7">
    <source>
        <dbReference type="ARBA" id="ARBA00022786"/>
    </source>
</evidence>
<name>A0A179UFQ6_BLAGS</name>
<reference evidence="15" key="1">
    <citation type="journal article" date="2015" name="PLoS Genet.">
        <title>The dynamic genome and transcriptome of the human fungal pathogen Blastomyces and close relative Emmonsia.</title>
        <authorList>
            <person name="Munoz J.F."/>
            <person name="Gauthier G.M."/>
            <person name="Desjardins C.A."/>
            <person name="Gallo J.E."/>
            <person name="Holder J."/>
            <person name="Sullivan T.D."/>
            <person name="Marty A.J."/>
            <person name="Carmen J.C."/>
            <person name="Chen Z."/>
            <person name="Ding L."/>
            <person name="Gujja S."/>
            <person name="Magrini V."/>
            <person name="Misas E."/>
            <person name="Mitreva M."/>
            <person name="Priest M."/>
            <person name="Saif S."/>
            <person name="Whiston E.A."/>
            <person name="Young S."/>
            <person name="Zeng Q."/>
            <person name="Goldman W.E."/>
            <person name="Mardis E.R."/>
            <person name="Taylor J.W."/>
            <person name="McEwen J.G."/>
            <person name="Clay O.K."/>
            <person name="Klein B.S."/>
            <person name="Cuomo C.A."/>
        </authorList>
    </citation>
    <scope>NUCLEOTIDE SEQUENCE [LARGE SCALE GENOMIC DNA]</scope>
    <source>
        <strain evidence="15">SLH14081</strain>
    </source>
</reference>
<dbReference type="GO" id="GO:0097352">
    <property type="term" value="P:autophagosome maturation"/>
    <property type="evidence" value="ECO:0007669"/>
    <property type="project" value="TreeGrafter"/>
</dbReference>
<dbReference type="GO" id="GO:0034727">
    <property type="term" value="P:piecemeal microautophagy of the nucleus"/>
    <property type="evidence" value="ECO:0007669"/>
    <property type="project" value="TreeGrafter"/>
</dbReference>
<proteinExistence type="inferred from homology"/>
<keyword evidence="7 12" id="KW-0833">Ubl conjugation pathway</keyword>
<dbReference type="GO" id="GO:0000422">
    <property type="term" value="P:autophagy of mitochondrion"/>
    <property type="evidence" value="ECO:0007669"/>
    <property type="project" value="TreeGrafter"/>
</dbReference>
<organism evidence="14 15">
    <name type="scientific">Blastomyces gilchristii (strain SLH14081)</name>
    <name type="common">Blastomyces dermatitidis</name>
    <dbReference type="NCBI Taxonomy" id="559298"/>
    <lineage>
        <taxon>Eukaryota</taxon>
        <taxon>Fungi</taxon>
        <taxon>Dikarya</taxon>
        <taxon>Ascomycota</taxon>
        <taxon>Pezizomycotina</taxon>
        <taxon>Eurotiomycetes</taxon>
        <taxon>Eurotiomycetidae</taxon>
        <taxon>Onygenales</taxon>
        <taxon>Ajellomycetaceae</taxon>
        <taxon>Blastomyces</taxon>
    </lineage>
</organism>
<keyword evidence="15" id="KW-1185">Reference proteome</keyword>
<feature type="compositionally biased region" description="Pro residues" evidence="13">
    <location>
        <begin position="76"/>
        <end position="86"/>
    </location>
</feature>
<dbReference type="GO" id="GO:0000421">
    <property type="term" value="C:autophagosome membrane"/>
    <property type="evidence" value="ECO:0007669"/>
    <property type="project" value="TreeGrafter"/>
</dbReference>
<feature type="compositionally biased region" description="Low complexity" evidence="13">
    <location>
        <begin position="100"/>
        <end position="117"/>
    </location>
</feature>
<evidence type="ECO:0000256" key="9">
    <source>
        <dbReference type="ARBA" id="ARBA00023006"/>
    </source>
</evidence>
<dbReference type="GO" id="GO:0000045">
    <property type="term" value="P:autophagosome assembly"/>
    <property type="evidence" value="ECO:0007669"/>
    <property type="project" value="InterPro"/>
</dbReference>
<comment type="subunit">
    <text evidence="3 12">Forms a conjugate with ATG5.</text>
</comment>
<evidence type="ECO:0000256" key="13">
    <source>
        <dbReference type="SAM" id="MobiDB-lite"/>
    </source>
</evidence>
<dbReference type="KEGG" id="bgh:BDBG_02169"/>
<feature type="region of interest" description="Disordered" evidence="13">
    <location>
        <begin position="68"/>
        <end position="126"/>
    </location>
</feature>
<dbReference type="Pfam" id="PF04110">
    <property type="entry name" value="APG12"/>
    <property type="match status" value="1"/>
</dbReference>
<keyword evidence="9 12" id="KW-0072">Autophagy</keyword>
<dbReference type="InterPro" id="IPR029071">
    <property type="entry name" value="Ubiquitin-like_domsf"/>
</dbReference>
<evidence type="ECO:0000256" key="12">
    <source>
        <dbReference type="RuleBase" id="RU361201"/>
    </source>
</evidence>
<dbReference type="InterPro" id="IPR007242">
    <property type="entry name" value="Atg12"/>
</dbReference>
<evidence type="ECO:0000313" key="14">
    <source>
        <dbReference type="EMBL" id="OAT05841.1"/>
    </source>
</evidence>
<gene>
    <name evidence="14" type="ORF">BDBG_02169</name>
</gene>
<keyword evidence="5 12" id="KW-0813">Transport</keyword>
<evidence type="ECO:0000256" key="2">
    <source>
        <dbReference type="ARBA" id="ARBA00007778"/>
    </source>
</evidence>
<evidence type="ECO:0000256" key="1">
    <source>
        <dbReference type="ARBA" id="ARBA00004623"/>
    </source>
</evidence>
<protein>
    <recommendedName>
        <fullName evidence="4 12">Ubiquitin-like protein ATG12</fullName>
    </recommendedName>
</protein>